<dbReference type="InterPro" id="IPR048451">
    <property type="entry name" value="YgfZ_barrel"/>
</dbReference>
<dbReference type="PANTHER" id="PTHR22602">
    <property type="entry name" value="TRANSFERASE CAF17, MITOCHONDRIAL-RELATED"/>
    <property type="match status" value="1"/>
</dbReference>
<dbReference type="Proteomes" id="UP000773469">
    <property type="component" value="Unassembled WGS sequence"/>
</dbReference>
<comment type="caution">
    <text evidence="2">The sequence shown here is derived from an EMBL/GenBank/DDBJ whole genome shotgun (WGS) entry which is preliminary data.</text>
</comment>
<evidence type="ECO:0000313" key="3">
    <source>
        <dbReference type="Proteomes" id="UP000773469"/>
    </source>
</evidence>
<dbReference type="NCBIfam" id="TIGR03317">
    <property type="entry name" value="ygfZ_signature"/>
    <property type="match status" value="1"/>
</dbReference>
<organism evidence="2 3">
    <name type="scientific">Shewanella colwelliana</name>
    <name type="common">Alteromonas colwelliana</name>
    <dbReference type="NCBI Taxonomy" id="23"/>
    <lineage>
        <taxon>Bacteria</taxon>
        <taxon>Pseudomonadati</taxon>
        <taxon>Pseudomonadota</taxon>
        <taxon>Gammaproteobacteria</taxon>
        <taxon>Alteromonadales</taxon>
        <taxon>Shewanellaceae</taxon>
        <taxon>Shewanella</taxon>
    </lineage>
</organism>
<gene>
    <name evidence="2" type="primary">ygfZ</name>
    <name evidence="2" type="ORF">TUM3794_03060</name>
</gene>
<dbReference type="PANTHER" id="PTHR22602:SF0">
    <property type="entry name" value="TRANSFERASE CAF17, MITOCHONDRIAL-RELATED"/>
    <property type="match status" value="1"/>
</dbReference>
<protein>
    <submittedName>
        <fullName evidence="2">tRNA-modifying protein YgfZ</fullName>
    </submittedName>
</protein>
<evidence type="ECO:0000259" key="1">
    <source>
        <dbReference type="Pfam" id="PF21130"/>
    </source>
</evidence>
<dbReference type="Gene3D" id="3.30.70.1630">
    <property type="match status" value="1"/>
</dbReference>
<evidence type="ECO:0000313" key="2">
    <source>
        <dbReference type="EMBL" id="GIU35415.1"/>
    </source>
</evidence>
<dbReference type="NCBIfam" id="NF007110">
    <property type="entry name" value="PRK09559.1"/>
    <property type="match status" value="1"/>
</dbReference>
<dbReference type="InterPro" id="IPR029043">
    <property type="entry name" value="GcvT/YgfZ_C"/>
</dbReference>
<dbReference type="SUPFAM" id="SSF101790">
    <property type="entry name" value="Aminomethyltransferase beta-barrel domain"/>
    <property type="match status" value="1"/>
</dbReference>
<dbReference type="SUPFAM" id="SSF103025">
    <property type="entry name" value="Folate-binding domain"/>
    <property type="match status" value="1"/>
</dbReference>
<dbReference type="Pfam" id="PF21130">
    <property type="entry name" value="YgfZ_barrel"/>
    <property type="match status" value="1"/>
</dbReference>
<dbReference type="RefSeq" id="WP_220756094.1">
    <property type="nucleotide sequence ID" value="NZ_BPEU01000002.1"/>
</dbReference>
<reference evidence="2 3" key="1">
    <citation type="submission" date="2021-05" db="EMBL/GenBank/DDBJ databases">
        <title>Molecular characterization for Shewanella algae harboring chromosomal blaOXA-55-like strains isolated from clinical and environment sample.</title>
        <authorList>
            <person name="Ohama Y."/>
            <person name="Aoki K."/>
            <person name="Harada S."/>
            <person name="Moriya K."/>
            <person name="Ishii Y."/>
            <person name="Tateda K."/>
        </authorList>
    </citation>
    <scope>NUCLEOTIDE SEQUENCE [LARGE SCALE GENOMIC DNA]</scope>
    <source>
        <strain evidence="2 3">MBTL60-118</strain>
    </source>
</reference>
<dbReference type="Gene3D" id="3.30.70.1400">
    <property type="entry name" value="Aminomethyltransferase beta-barrel domains"/>
    <property type="match status" value="1"/>
</dbReference>
<feature type="domain" description="tRNA-modifying protein YgfZ-like beta-barrel" evidence="1">
    <location>
        <begin position="237"/>
        <end position="303"/>
    </location>
</feature>
<sequence>MTLTVSQPQWSVTEEMPALVFSHLSHLGLLSVTGEQGRSFIHGQVTTDITSLSAEQWMWGAHCDPKGKMLASFRAFSMGDALMLMQPKDTLAVDLPQLAKYAVFSKADLTDASDEWTMLGVAGAEAKTWVETQFGEISAQLTEIPNGVVLKDGERYIIIVATQASETLLSEITQPIYSHTLWQSLEIKAGYPNIAASHQGQFVPQMCNLQAVNGISFNKGCYMGQETVARMKYRGGNKRALYILTGTASDPITLETKLELALEDGYKKTGTIIEVAQTGEHVVLTAVLPNDTQNDAALRVEGDEASSLTIRPLPYSLDEVE</sequence>
<proteinExistence type="predicted"/>
<dbReference type="InterPro" id="IPR045179">
    <property type="entry name" value="YgfZ/GcvT"/>
</dbReference>
<keyword evidence="3" id="KW-1185">Reference proteome</keyword>
<dbReference type="EMBL" id="BPEU01000002">
    <property type="protein sequence ID" value="GIU35415.1"/>
    <property type="molecule type" value="Genomic_DNA"/>
</dbReference>
<name>A0ABQ4NUI7_SHECO</name>
<dbReference type="InterPro" id="IPR017703">
    <property type="entry name" value="YgfZ/GCV_T_CS"/>
</dbReference>
<dbReference type="Gene3D" id="2.40.30.160">
    <property type="match status" value="1"/>
</dbReference>
<accession>A0ABQ4NUI7</accession>